<evidence type="ECO:0000256" key="3">
    <source>
        <dbReference type="ARBA" id="ARBA00022491"/>
    </source>
</evidence>
<evidence type="ECO:0000256" key="6">
    <source>
        <dbReference type="ARBA" id="ARBA00023163"/>
    </source>
</evidence>
<comment type="similarity">
    <text evidence="1 7">Belongs to the CtsR family.</text>
</comment>
<dbReference type="PIRSF" id="PIRSF010607">
    <property type="entry name" value="Txn_repr_CtsR"/>
    <property type="match status" value="1"/>
</dbReference>
<dbReference type="Proteomes" id="UP000824260">
    <property type="component" value="Unassembled WGS sequence"/>
</dbReference>
<keyword evidence="4 7" id="KW-0805">Transcription regulation</keyword>
<keyword evidence="5 7" id="KW-0238">DNA-binding</keyword>
<dbReference type="InterPro" id="IPR041473">
    <property type="entry name" value="CtsR_C"/>
</dbReference>
<reference evidence="10" key="2">
    <citation type="journal article" date="2021" name="PeerJ">
        <title>Extensive microbial diversity within the chicken gut microbiome revealed by metagenomics and culture.</title>
        <authorList>
            <person name="Gilroy R."/>
            <person name="Ravi A."/>
            <person name="Getino M."/>
            <person name="Pursley I."/>
            <person name="Horton D.L."/>
            <person name="Alikhan N.F."/>
            <person name="Baker D."/>
            <person name="Gharbi K."/>
            <person name="Hall N."/>
            <person name="Watson M."/>
            <person name="Adriaenssens E.M."/>
            <person name="Foster-Nyarko E."/>
            <person name="Jarju S."/>
            <person name="Secka A."/>
            <person name="Antonio M."/>
            <person name="Oren A."/>
            <person name="Chaudhuri R.R."/>
            <person name="La Ragione R."/>
            <person name="Hildebrand F."/>
            <person name="Pallen M.J."/>
        </authorList>
    </citation>
    <scope>NUCLEOTIDE SEQUENCE</scope>
    <source>
        <strain evidence="10">ChiSjej6B24-2974</strain>
    </source>
</reference>
<dbReference type="GO" id="GO:0003677">
    <property type="term" value="F:DNA binding"/>
    <property type="evidence" value="ECO:0007669"/>
    <property type="project" value="UniProtKB-UniRule"/>
</dbReference>
<evidence type="ECO:0000256" key="5">
    <source>
        <dbReference type="ARBA" id="ARBA00023125"/>
    </source>
</evidence>
<dbReference type="InterPro" id="IPR040465">
    <property type="entry name" value="CtsR_N"/>
</dbReference>
<dbReference type="Gene3D" id="3.30.56.130">
    <property type="entry name" value="Transcriptional regulator CtsR, winged HTH domain"/>
    <property type="match status" value="1"/>
</dbReference>
<protein>
    <recommendedName>
        <fullName evidence="2 7">Transcriptional regulator CtsR</fullName>
    </recommendedName>
</protein>
<dbReference type="EMBL" id="DVFZ01000085">
    <property type="protein sequence ID" value="HIQ83137.1"/>
    <property type="molecule type" value="Genomic_DNA"/>
</dbReference>
<dbReference type="Pfam" id="PF17727">
    <property type="entry name" value="CtsR_C"/>
    <property type="match status" value="1"/>
</dbReference>
<dbReference type="InterPro" id="IPR041908">
    <property type="entry name" value="CtsR_C_sf"/>
</dbReference>
<accession>A0A9D1CWJ3</accession>
<feature type="domain" description="CtsR N-terminal HTH" evidence="8">
    <location>
        <begin position="5"/>
        <end position="73"/>
    </location>
</feature>
<dbReference type="Gene3D" id="1.10.1200.150">
    <property type="entry name" value="Transcriptional regulator CtsR, C-terminal domain"/>
    <property type="match status" value="1"/>
</dbReference>
<organism evidence="10 11">
    <name type="scientific">Candidatus Pullichristensenella stercorigallinarum</name>
    <dbReference type="NCBI Taxonomy" id="2840909"/>
    <lineage>
        <taxon>Bacteria</taxon>
        <taxon>Bacillati</taxon>
        <taxon>Bacillota</taxon>
        <taxon>Clostridia</taxon>
        <taxon>Candidatus Pullichristensenella</taxon>
    </lineage>
</organism>
<evidence type="ECO:0000256" key="1">
    <source>
        <dbReference type="ARBA" id="ARBA00010189"/>
    </source>
</evidence>
<keyword evidence="3 7" id="KW-0678">Repressor</keyword>
<reference evidence="10" key="1">
    <citation type="submission" date="2020-10" db="EMBL/GenBank/DDBJ databases">
        <authorList>
            <person name="Gilroy R."/>
        </authorList>
    </citation>
    <scope>NUCLEOTIDE SEQUENCE</scope>
    <source>
        <strain evidence="10">ChiSjej6B24-2974</strain>
    </source>
</reference>
<evidence type="ECO:0000259" key="9">
    <source>
        <dbReference type="Pfam" id="PF17727"/>
    </source>
</evidence>
<name>A0A9D1CWJ3_9FIRM</name>
<sequence>MSMAQLSDSIEQFIKELMDEGTQIEVRRNELAQHFGCAPSQINYVLATRFSVDHGYIIESRRGGGGYVRIVRMRERGDGNLLNMLLKRVGNSIAEDSACAIIAHLLDRKLVTANEAKIMRAAVARNALALPVSAKDVLRASVLKNMLEQVFRNLEGGERNDV</sequence>
<proteinExistence type="inferred from homology"/>
<evidence type="ECO:0000313" key="11">
    <source>
        <dbReference type="Proteomes" id="UP000824260"/>
    </source>
</evidence>
<dbReference type="InterPro" id="IPR041902">
    <property type="entry name" value="CtsR_N_sf"/>
</dbReference>
<evidence type="ECO:0000256" key="4">
    <source>
        <dbReference type="ARBA" id="ARBA00023015"/>
    </source>
</evidence>
<evidence type="ECO:0000313" key="10">
    <source>
        <dbReference type="EMBL" id="HIQ83137.1"/>
    </source>
</evidence>
<dbReference type="InterPro" id="IPR008463">
    <property type="entry name" value="CtsR"/>
</dbReference>
<dbReference type="AlphaFoldDB" id="A0A9D1CWJ3"/>
<feature type="domain" description="CtsR C-terminal dimerization" evidence="9">
    <location>
        <begin position="79"/>
        <end position="148"/>
    </location>
</feature>
<evidence type="ECO:0000259" key="8">
    <source>
        <dbReference type="Pfam" id="PF05848"/>
    </source>
</evidence>
<dbReference type="Pfam" id="PF05848">
    <property type="entry name" value="CtsR"/>
    <property type="match status" value="1"/>
</dbReference>
<comment type="caution">
    <text evidence="10">The sequence shown here is derived from an EMBL/GenBank/DDBJ whole genome shotgun (WGS) entry which is preliminary data.</text>
</comment>
<evidence type="ECO:0000256" key="7">
    <source>
        <dbReference type="PIRNR" id="PIRNR010607"/>
    </source>
</evidence>
<dbReference type="GO" id="GO:0006355">
    <property type="term" value="P:regulation of DNA-templated transcription"/>
    <property type="evidence" value="ECO:0007669"/>
    <property type="project" value="UniProtKB-UniRule"/>
</dbReference>
<keyword evidence="6 7" id="KW-0804">Transcription</keyword>
<evidence type="ECO:0000256" key="2">
    <source>
        <dbReference type="ARBA" id="ARBA00014129"/>
    </source>
</evidence>
<gene>
    <name evidence="10" type="ORF">IAA52_08540</name>
</gene>